<dbReference type="InterPro" id="IPR008906">
    <property type="entry name" value="HATC_C_dom"/>
</dbReference>
<evidence type="ECO:0000313" key="2">
    <source>
        <dbReference type="EMBL" id="CDY24322.1"/>
    </source>
</evidence>
<accession>A0A078GGM3</accession>
<gene>
    <name evidence="2" type="primary">BnaA07g02470D</name>
    <name evidence="2" type="ORF">GSBRNA2T00026522001</name>
</gene>
<dbReference type="Gramene" id="CDY24322">
    <property type="protein sequence ID" value="CDY24322"/>
    <property type="gene ID" value="GSBRNA2T00026522001"/>
</dbReference>
<protein>
    <submittedName>
        <fullName evidence="2">BnaA07g02470D protein</fullName>
    </submittedName>
</protein>
<feature type="domain" description="HAT C-terminal dimerisation" evidence="1">
    <location>
        <begin position="11"/>
        <end position="47"/>
    </location>
</feature>
<dbReference type="Proteomes" id="UP000028999">
    <property type="component" value="Unassembled WGS sequence"/>
</dbReference>
<dbReference type="GO" id="GO:0046983">
    <property type="term" value="F:protein dimerization activity"/>
    <property type="evidence" value="ECO:0007669"/>
    <property type="project" value="InterPro"/>
</dbReference>
<dbReference type="PaxDb" id="3708-A0A078GGM3"/>
<dbReference type="SUPFAM" id="SSF53098">
    <property type="entry name" value="Ribonuclease H-like"/>
    <property type="match status" value="1"/>
</dbReference>
<dbReference type="STRING" id="3708.A0A078GGM3"/>
<dbReference type="EMBL" id="LK032157">
    <property type="protein sequence ID" value="CDY24322.1"/>
    <property type="molecule type" value="Genomic_DNA"/>
</dbReference>
<dbReference type="OMA" id="VEWWSLF"/>
<keyword evidence="3" id="KW-1185">Reference proteome</keyword>
<organism evidence="2 3">
    <name type="scientific">Brassica napus</name>
    <name type="common">Rape</name>
    <dbReference type="NCBI Taxonomy" id="3708"/>
    <lineage>
        <taxon>Eukaryota</taxon>
        <taxon>Viridiplantae</taxon>
        <taxon>Streptophyta</taxon>
        <taxon>Embryophyta</taxon>
        <taxon>Tracheophyta</taxon>
        <taxon>Spermatophyta</taxon>
        <taxon>Magnoliopsida</taxon>
        <taxon>eudicotyledons</taxon>
        <taxon>Gunneridae</taxon>
        <taxon>Pentapetalae</taxon>
        <taxon>rosids</taxon>
        <taxon>malvids</taxon>
        <taxon>Brassicales</taxon>
        <taxon>Brassicaceae</taxon>
        <taxon>Brassiceae</taxon>
        <taxon>Brassica</taxon>
    </lineage>
</organism>
<dbReference type="Pfam" id="PF05699">
    <property type="entry name" value="Dimer_Tnp_hAT"/>
    <property type="match status" value="1"/>
</dbReference>
<evidence type="ECO:0000259" key="1">
    <source>
        <dbReference type="Pfam" id="PF05699"/>
    </source>
</evidence>
<evidence type="ECO:0000313" key="3">
    <source>
        <dbReference type="Proteomes" id="UP000028999"/>
    </source>
</evidence>
<dbReference type="InterPro" id="IPR012337">
    <property type="entry name" value="RNaseH-like_sf"/>
</dbReference>
<reference evidence="2 3" key="1">
    <citation type="journal article" date="2014" name="Science">
        <title>Plant genetics. Early allopolyploid evolution in the post-Neolithic Brassica napus oilseed genome.</title>
        <authorList>
            <person name="Chalhoub B."/>
            <person name="Denoeud F."/>
            <person name="Liu S."/>
            <person name="Parkin I.A."/>
            <person name="Tang H."/>
            <person name="Wang X."/>
            <person name="Chiquet J."/>
            <person name="Belcram H."/>
            <person name="Tong C."/>
            <person name="Samans B."/>
            <person name="Correa M."/>
            <person name="Da Silva C."/>
            <person name="Just J."/>
            <person name="Falentin C."/>
            <person name="Koh C.S."/>
            <person name="Le Clainche I."/>
            <person name="Bernard M."/>
            <person name="Bento P."/>
            <person name="Noel B."/>
            <person name="Labadie K."/>
            <person name="Alberti A."/>
            <person name="Charles M."/>
            <person name="Arnaud D."/>
            <person name="Guo H."/>
            <person name="Daviaud C."/>
            <person name="Alamery S."/>
            <person name="Jabbari K."/>
            <person name="Zhao M."/>
            <person name="Edger P.P."/>
            <person name="Chelaifa H."/>
            <person name="Tack D."/>
            <person name="Lassalle G."/>
            <person name="Mestiri I."/>
            <person name="Schnel N."/>
            <person name="Le Paslier M.C."/>
            <person name="Fan G."/>
            <person name="Renault V."/>
            <person name="Bayer P.E."/>
            <person name="Golicz A.A."/>
            <person name="Manoli S."/>
            <person name="Lee T.H."/>
            <person name="Thi V.H."/>
            <person name="Chalabi S."/>
            <person name="Hu Q."/>
            <person name="Fan C."/>
            <person name="Tollenaere R."/>
            <person name="Lu Y."/>
            <person name="Battail C."/>
            <person name="Shen J."/>
            <person name="Sidebottom C.H."/>
            <person name="Wang X."/>
            <person name="Canaguier A."/>
            <person name="Chauveau A."/>
            <person name="Berard A."/>
            <person name="Deniot G."/>
            <person name="Guan M."/>
            <person name="Liu Z."/>
            <person name="Sun F."/>
            <person name="Lim Y.P."/>
            <person name="Lyons E."/>
            <person name="Town C.D."/>
            <person name="Bancroft I."/>
            <person name="Wang X."/>
            <person name="Meng J."/>
            <person name="Ma J."/>
            <person name="Pires J.C."/>
            <person name="King G.J."/>
            <person name="Brunel D."/>
            <person name="Delourme R."/>
            <person name="Renard M."/>
            <person name="Aury J.M."/>
            <person name="Adams K.L."/>
            <person name="Batley J."/>
            <person name="Snowdon R.J."/>
            <person name="Tost J."/>
            <person name="Edwards D."/>
            <person name="Zhou Y."/>
            <person name="Hua W."/>
            <person name="Sharpe A.G."/>
            <person name="Paterson A.H."/>
            <person name="Guan C."/>
            <person name="Wincker P."/>
        </authorList>
    </citation>
    <scope>NUCLEOTIDE SEQUENCE [LARGE SCALE GENOMIC DNA]</scope>
    <source>
        <strain evidence="3">cv. Darmor-bzh</strain>
    </source>
</reference>
<dbReference type="AlphaFoldDB" id="A0A078GGM3"/>
<proteinExistence type="predicted"/>
<name>A0A078GGM3_BRANA</name>
<sequence length="69" mass="7880">MAIRQREMKAPADWWSTYGSSAPNLRDFAVKVLSLTCSDSGCERNWGVFELVSLFIFNLFHSQIVSEVH</sequence>